<protein>
    <submittedName>
        <fullName evidence="2">Uncharacterized protein</fullName>
    </submittedName>
</protein>
<evidence type="ECO:0000256" key="1">
    <source>
        <dbReference type="SAM" id="MobiDB-lite"/>
    </source>
</evidence>
<feature type="region of interest" description="Disordered" evidence="1">
    <location>
        <begin position="24"/>
        <end position="50"/>
    </location>
</feature>
<proteinExistence type="predicted"/>
<evidence type="ECO:0000313" key="2">
    <source>
        <dbReference type="EMBL" id="BBO35859.1"/>
    </source>
</evidence>
<name>A0A5K7XQF8_9BACT</name>
<dbReference type="KEGG" id="lpav:PLANPX_5471"/>
<organism evidence="2 3">
    <name type="scientific">Lacipirellula parvula</name>
    <dbReference type="NCBI Taxonomy" id="2650471"/>
    <lineage>
        <taxon>Bacteria</taxon>
        <taxon>Pseudomonadati</taxon>
        <taxon>Planctomycetota</taxon>
        <taxon>Planctomycetia</taxon>
        <taxon>Pirellulales</taxon>
        <taxon>Lacipirellulaceae</taxon>
        <taxon>Lacipirellula</taxon>
    </lineage>
</organism>
<reference evidence="3" key="1">
    <citation type="submission" date="2019-10" db="EMBL/GenBank/DDBJ databases">
        <title>Lacipirellula parvula gen. nov., sp. nov., representing a lineage of planctomycetes widespread in freshwater anoxic habitats, and description of the family Lacipirellulaceae.</title>
        <authorList>
            <person name="Dedysh S.N."/>
            <person name="Kulichevskaya I.S."/>
            <person name="Beletsky A.V."/>
            <person name="Rakitin A.L."/>
            <person name="Mardanov A.V."/>
            <person name="Ivanova A.A."/>
            <person name="Saltykova V.X."/>
            <person name="Rijpstra W.I.C."/>
            <person name="Sinninghe Damste J.S."/>
            <person name="Ravin N.V."/>
        </authorList>
    </citation>
    <scope>NUCLEOTIDE SEQUENCE [LARGE SCALE GENOMIC DNA]</scope>
    <source>
        <strain evidence="3">PX69</strain>
    </source>
</reference>
<sequence length="50" mass="5419">MHEAGPRFYGNAYEASVRLNRAGAKAPRAFRGSASSKDLSRAHGSLTELR</sequence>
<dbReference type="EMBL" id="AP021861">
    <property type="protein sequence ID" value="BBO35859.1"/>
    <property type="molecule type" value="Genomic_DNA"/>
</dbReference>
<dbReference type="Proteomes" id="UP000326837">
    <property type="component" value="Chromosome"/>
</dbReference>
<evidence type="ECO:0000313" key="3">
    <source>
        <dbReference type="Proteomes" id="UP000326837"/>
    </source>
</evidence>
<gene>
    <name evidence="2" type="ORF">PLANPX_5471</name>
</gene>
<accession>A0A5K7XQF8</accession>
<dbReference type="AlphaFoldDB" id="A0A5K7XQF8"/>
<keyword evidence="3" id="KW-1185">Reference proteome</keyword>